<comment type="caution">
    <text evidence="1">The sequence shown here is derived from an EMBL/GenBank/DDBJ whole genome shotgun (WGS) entry which is preliminary data.</text>
</comment>
<protein>
    <submittedName>
        <fullName evidence="1">Uncharacterized protein</fullName>
    </submittedName>
</protein>
<gene>
    <name evidence="1" type="ORF">FOXB_11266</name>
</gene>
<organism evidence="1">
    <name type="scientific">Fusarium oxysporum (strain Fo5176)</name>
    <name type="common">Fusarium vascular wilt</name>
    <dbReference type="NCBI Taxonomy" id="660025"/>
    <lineage>
        <taxon>Eukaryota</taxon>
        <taxon>Fungi</taxon>
        <taxon>Dikarya</taxon>
        <taxon>Ascomycota</taxon>
        <taxon>Pezizomycotina</taxon>
        <taxon>Sordariomycetes</taxon>
        <taxon>Hypocreomycetidae</taxon>
        <taxon>Hypocreales</taxon>
        <taxon>Nectriaceae</taxon>
        <taxon>Fusarium</taxon>
        <taxon>Fusarium oxysporum species complex</taxon>
    </lineage>
</organism>
<dbReference type="AlphaFoldDB" id="F9FXY4"/>
<feature type="non-terminal residue" evidence="1">
    <location>
        <position position="1"/>
    </location>
</feature>
<dbReference type="EMBL" id="AFQF01002855">
    <property type="protein sequence ID" value="EGU78225.1"/>
    <property type="molecule type" value="Genomic_DNA"/>
</dbReference>
<sequence length="16" mass="1983">YDIKYSLKEEVIRKQA</sequence>
<reference evidence="1" key="1">
    <citation type="journal article" date="2012" name="Mol. Plant Microbe Interact.">
        <title>A highly conserved effector in Fusarium oxysporum is required for full virulence on Arabidopsis.</title>
        <authorList>
            <person name="Thatcher L.F."/>
            <person name="Gardiner D.M."/>
            <person name="Kazan K."/>
            <person name="Manners J."/>
        </authorList>
    </citation>
    <scope>NUCLEOTIDE SEQUENCE [LARGE SCALE GENOMIC DNA]</scope>
    <source>
        <strain evidence="1">Fo5176</strain>
    </source>
</reference>
<accession>F9FXY4</accession>
<evidence type="ECO:0000313" key="1">
    <source>
        <dbReference type="EMBL" id="EGU78225.1"/>
    </source>
</evidence>
<name>F9FXY4_FUSOF</name>
<proteinExistence type="predicted"/>